<evidence type="ECO:0000313" key="5">
    <source>
        <dbReference type="EMBL" id="KAI0529712.1"/>
    </source>
</evidence>
<dbReference type="GO" id="GO:0000166">
    <property type="term" value="F:nucleotide binding"/>
    <property type="evidence" value="ECO:0007669"/>
    <property type="project" value="InterPro"/>
</dbReference>
<evidence type="ECO:0000313" key="6">
    <source>
        <dbReference type="Proteomes" id="UP000829196"/>
    </source>
</evidence>
<evidence type="ECO:0000259" key="4">
    <source>
        <dbReference type="SMART" id="SM00657"/>
    </source>
</evidence>
<dbReference type="InterPro" id="IPR006590">
    <property type="entry name" value="RNA_pol_Rpb4/RPC9_core"/>
</dbReference>
<proteinExistence type="inferred from homology"/>
<reference evidence="5" key="1">
    <citation type="journal article" date="2022" name="Front. Genet.">
        <title>Chromosome-Scale Assembly of the Dendrobium nobile Genome Provides Insights Into the Molecular Mechanism of the Biosynthesis of the Medicinal Active Ingredient of Dendrobium.</title>
        <authorList>
            <person name="Xu Q."/>
            <person name="Niu S.-C."/>
            <person name="Li K.-L."/>
            <person name="Zheng P.-J."/>
            <person name="Zhang X.-J."/>
            <person name="Jia Y."/>
            <person name="Liu Y."/>
            <person name="Niu Y.-X."/>
            <person name="Yu L.-H."/>
            <person name="Chen D.-F."/>
            <person name="Zhang G.-Q."/>
        </authorList>
    </citation>
    <scope>NUCLEOTIDE SEQUENCE</scope>
    <source>
        <tissue evidence="5">Leaf</tissue>
    </source>
</reference>
<gene>
    <name evidence="5" type="ORF">KFK09_002269</name>
</gene>
<dbReference type="SUPFAM" id="SSF47819">
    <property type="entry name" value="HRDC-like"/>
    <property type="match status" value="1"/>
</dbReference>
<comment type="subcellular location">
    <subcellularLocation>
        <location evidence="1">Nucleus</location>
    </subcellularLocation>
</comment>
<dbReference type="GO" id="GO:0005634">
    <property type="term" value="C:nucleus"/>
    <property type="evidence" value="ECO:0007669"/>
    <property type="project" value="UniProtKB-SubCell"/>
</dbReference>
<dbReference type="InterPro" id="IPR005574">
    <property type="entry name" value="Rpb4/RPC9"/>
</dbReference>
<evidence type="ECO:0000256" key="2">
    <source>
        <dbReference type="ARBA" id="ARBA00023242"/>
    </source>
</evidence>
<dbReference type="SMR" id="A0A8T3CDB0"/>
<sequence length="157" mass="17364">MAPRRNKGKEKVDEVSSSFSAKVSIEDNDVSLEIDVPPGAKLLMDYEAALLLHQFYDDNLPTFTKHGIQMTETFESALQYVNEAVHYTNIDYVHGVLGSLRDYGVTDEEICMLGNTCPETCEEALALIPSLKEKVDWFGEVLGTALSTLGQLKVTMG</sequence>
<dbReference type="OrthoDB" id="2186918at2759"/>
<dbReference type="Proteomes" id="UP000829196">
    <property type="component" value="Unassembled WGS sequence"/>
</dbReference>
<name>A0A8T3CDB0_DENNO</name>
<dbReference type="SMART" id="SM00657">
    <property type="entry name" value="RPOL4c"/>
    <property type="match status" value="1"/>
</dbReference>
<dbReference type="InterPro" id="IPR010997">
    <property type="entry name" value="HRDC-like_sf"/>
</dbReference>
<organism evidence="5 6">
    <name type="scientific">Dendrobium nobile</name>
    <name type="common">Orchid</name>
    <dbReference type="NCBI Taxonomy" id="94219"/>
    <lineage>
        <taxon>Eukaryota</taxon>
        <taxon>Viridiplantae</taxon>
        <taxon>Streptophyta</taxon>
        <taxon>Embryophyta</taxon>
        <taxon>Tracheophyta</taxon>
        <taxon>Spermatophyta</taxon>
        <taxon>Magnoliopsida</taxon>
        <taxon>Liliopsida</taxon>
        <taxon>Asparagales</taxon>
        <taxon>Orchidaceae</taxon>
        <taxon>Epidendroideae</taxon>
        <taxon>Malaxideae</taxon>
        <taxon>Dendrobiinae</taxon>
        <taxon>Dendrobium</taxon>
    </lineage>
</organism>
<dbReference type="InterPro" id="IPR038324">
    <property type="entry name" value="Rpb4/RPC9_sf"/>
</dbReference>
<evidence type="ECO:0000256" key="1">
    <source>
        <dbReference type="ARBA" id="ARBA00004123"/>
    </source>
</evidence>
<dbReference type="AlphaFoldDB" id="A0A8T3CDB0"/>
<dbReference type="PANTHER" id="PTHR21297">
    <property type="entry name" value="DNA-DIRECTED RNA POLYMERASE II"/>
    <property type="match status" value="1"/>
</dbReference>
<feature type="domain" description="RNA polymerase Rpb4/RPC9 core" evidence="4">
    <location>
        <begin position="35"/>
        <end position="156"/>
    </location>
</feature>
<keyword evidence="2" id="KW-0539">Nucleus</keyword>
<comment type="similarity">
    <text evidence="3">Belongs to the eukaryotic RPB4 RNA polymerase subunit family.</text>
</comment>
<evidence type="ECO:0000256" key="3">
    <source>
        <dbReference type="ARBA" id="ARBA00025724"/>
    </source>
</evidence>
<dbReference type="InterPro" id="IPR045222">
    <property type="entry name" value="Rpb4-like"/>
</dbReference>
<dbReference type="Pfam" id="PF03874">
    <property type="entry name" value="RNA_pol_Rpb4"/>
    <property type="match status" value="1"/>
</dbReference>
<accession>A0A8T3CDB0</accession>
<dbReference type="EMBL" id="JAGYWB010000002">
    <property type="protein sequence ID" value="KAI0529712.1"/>
    <property type="molecule type" value="Genomic_DNA"/>
</dbReference>
<keyword evidence="6" id="KW-1185">Reference proteome</keyword>
<dbReference type="Gene3D" id="1.20.1250.40">
    <property type="match status" value="1"/>
</dbReference>
<dbReference type="GO" id="GO:0006352">
    <property type="term" value="P:DNA-templated transcription initiation"/>
    <property type="evidence" value="ECO:0007669"/>
    <property type="project" value="InterPro"/>
</dbReference>
<protein>
    <recommendedName>
        <fullName evidence="4">RNA polymerase Rpb4/RPC9 core domain-containing protein</fullName>
    </recommendedName>
</protein>
<dbReference type="GO" id="GO:0030880">
    <property type="term" value="C:RNA polymerase complex"/>
    <property type="evidence" value="ECO:0007669"/>
    <property type="project" value="InterPro"/>
</dbReference>
<comment type="caution">
    <text evidence="5">The sequence shown here is derived from an EMBL/GenBank/DDBJ whole genome shotgun (WGS) entry which is preliminary data.</text>
</comment>